<gene>
    <name evidence="1" type="ORF">DSM3645_10522</name>
</gene>
<protein>
    <submittedName>
        <fullName evidence="1">Uncharacterized protein</fullName>
    </submittedName>
</protein>
<organism evidence="1 2">
    <name type="scientific">Blastopirellula marina DSM 3645</name>
    <dbReference type="NCBI Taxonomy" id="314230"/>
    <lineage>
        <taxon>Bacteria</taxon>
        <taxon>Pseudomonadati</taxon>
        <taxon>Planctomycetota</taxon>
        <taxon>Planctomycetia</taxon>
        <taxon>Pirellulales</taxon>
        <taxon>Pirellulaceae</taxon>
        <taxon>Blastopirellula</taxon>
    </lineage>
</organism>
<accession>A3ZM45</accession>
<sequence length="44" mass="4956">MILRNIVDWVELPAMLSQAATIALKVTIKRSVESVKNLKEFLVS</sequence>
<dbReference type="STRING" id="314230.DSM3645_10522"/>
<dbReference type="EMBL" id="AANZ01000001">
    <property type="protein sequence ID" value="EAQ82828.1"/>
    <property type="molecule type" value="Genomic_DNA"/>
</dbReference>
<dbReference type="AlphaFoldDB" id="A3ZM45"/>
<evidence type="ECO:0000313" key="1">
    <source>
        <dbReference type="EMBL" id="EAQ82828.1"/>
    </source>
</evidence>
<dbReference type="Proteomes" id="UP000004358">
    <property type="component" value="Unassembled WGS sequence"/>
</dbReference>
<evidence type="ECO:0000313" key="2">
    <source>
        <dbReference type="Proteomes" id="UP000004358"/>
    </source>
</evidence>
<reference evidence="1 2" key="1">
    <citation type="submission" date="2006-02" db="EMBL/GenBank/DDBJ databases">
        <authorList>
            <person name="Amann R."/>
            <person name="Ferriera S."/>
            <person name="Johnson J."/>
            <person name="Kravitz S."/>
            <person name="Halpern A."/>
            <person name="Remington K."/>
            <person name="Beeson K."/>
            <person name="Tran B."/>
            <person name="Rogers Y.-H."/>
            <person name="Friedman R."/>
            <person name="Venter J.C."/>
        </authorList>
    </citation>
    <scope>NUCLEOTIDE SEQUENCE [LARGE SCALE GENOMIC DNA]</scope>
    <source>
        <strain evidence="1 2">DSM 3645</strain>
    </source>
</reference>
<comment type="caution">
    <text evidence="1">The sequence shown here is derived from an EMBL/GenBank/DDBJ whole genome shotgun (WGS) entry which is preliminary data.</text>
</comment>
<dbReference type="HOGENOM" id="CLU_3213104_0_0_0"/>
<name>A3ZM45_9BACT</name>
<proteinExistence type="predicted"/>